<evidence type="ECO:0000256" key="1">
    <source>
        <dbReference type="SAM" id="Phobius"/>
    </source>
</evidence>
<feature type="transmembrane region" description="Helical" evidence="1">
    <location>
        <begin position="6"/>
        <end position="24"/>
    </location>
</feature>
<evidence type="ECO:0000313" key="3">
    <source>
        <dbReference type="Proteomes" id="UP001519328"/>
    </source>
</evidence>
<keyword evidence="1" id="KW-0472">Membrane</keyword>
<sequence>MISWLNVGSLVLGLIAWILPAINLMRNKKGNHRNWVVLSVMSISACAISLIFQIFYTNHLVKIEDWSALMDTTGAVAFVSAVLVIVTIILNVITLFVYRDRTAE</sequence>
<gene>
    <name evidence="2" type="ORF">J2Z82_000418</name>
</gene>
<dbReference type="RefSeq" id="WP_209479109.1">
    <property type="nucleotide sequence ID" value="NZ_JAGGKK010000001.1"/>
</dbReference>
<evidence type="ECO:0000313" key="2">
    <source>
        <dbReference type="EMBL" id="MBP1947495.1"/>
    </source>
</evidence>
<keyword evidence="1" id="KW-0812">Transmembrane</keyword>
<feature type="transmembrane region" description="Helical" evidence="1">
    <location>
        <begin position="36"/>
        <end position="56"/>
    </location>
</feature>
<accession>A0ABS4H9A9</accession>
<proteinExistence type="predicted"/>
<organism evidence="2 3">
    <name type="scientific">Virgibacillus litoralis</name>
    <dbReference type="NCBI Taxonomy" id="578221"/>
    <lineage>
        <taxon>Bacteria</taxon>
        <taxon>Bacillati</taxon>
        <taxon>Bacillota</taxon>
        <taxon>Bacilli</taxon>
        <taxon>Bacillales</taxon>
        <taxon>Bacillaceae</taxon>
        <taxon>Virgibacillus</taxon>
    </lineage>
</organism>
<keyword evidence="1" id="KW-1133">Transmembrane helix</keyword>
<feature type="transmembrane region" description="Helical" evidence="1">
    <location>
        <begin position="76"/>
        <end position="98"/>
    </location>
</feature>
<reference evidence="2 3" key="1">
    <citation type="submission" date="2021-03" db="EMBL/GenBank/DDBJ databases">
        <title>Genomic Encyclopedia of Type Strains, Phase IV (KMG-IV): sequencing the most valuable type-strain genomes for metagenomic binning, comparative biology and taxonomic classification.</title>
        <authorList>
            <person name="Goeker M."/>
        </authorList>
    </citation>
    <scope>NUCLEOTIDE SEQUENCE [LARGE SCALE GENOMIC DNA]</scope>
    <source>
        <strain evidence="2 3">DSM 21085</strain>
    </source>
</reference>
<protein>
    <submittedName>
        <fullName evidence="2">Cytochrome c oxidase subunit 4</fullName>
    </submittedName>
</protein>
<keyword evidence="3" id="KW-1185">Reference proteome</keyword>
<dbReference type="EMBL" id="JAGGKK010000001">
    <property type="protein sequence ID" value="MBP1947495.1"/>
    <property type="molecule type" value="Genomic_DNA"/>
</dbReference>
<name>A0ABS4H9A9_9BACI</name>
<dbReference type="Proteomes" id="UP001519328">
    <property type="component" value="Unassembled WGS sequence"/>
</dbReference>
<comment type="caution">
    <text evidence="2">The sequence shown here is derived from an EMBL/GenBank/DDBJ whole genome shotgun (WGS) entry which is preliminary data.</text>
</comment>